<evidence type="ECO:0000313" key="2">
    <source>
        <dbReference type="EMBL" id="KAG9457788.1"/>
    </source>
</evidence>
<evidence type="ECO:0000313" key="3">
    <source>
        <dbReference type="Proteomes" id="UP000825729"/>
    </source>
</evidence>
<proteinExistence type="predicted"/>
<reference evidence="2 3" key="1">
    <citation type="submission" date="2021-07" db="EMBL/GenBank/DDBJ databases">
        <title>The Aristolochia fimbriata genome: insights into angiosperm evolution, floral development and chemical biosynthesis.</title>
        <authorList>
            <person name="Jiao Y."/>
        </authorList>
    </citation>
    <scope>NUCLEOTIDE SEQUENCE [LARGE SCALE GENOMIC DNA]</scope>
    <source>
        <strain evidence="2">IBCAS-2021</strain>
        <tissue evidence="2">Leaf</tissue>
    </source>
</reference>
<gene>
    <name evidence="2" type="ORF">H6P81_002296</name>
</gene>
<dbReference type="AlphaFoldDB" id="A0AAV7FDY5"/>
<accession>A0AAV7FDY5</accession>
<keyword evidence="3" id="KW-1185">Reference proteome</keyword>
<comment type="caution">
    <text evidence="2">The sequence shown here is derived from an EMBL/GenBank/DDBJ whole genome shotgun (WGS) entry which is preliminary data.</text>
</comment>
<feature type="region of interest" description="Disordered" evidence="1">
    <location>
        <begin position="28"/>
        <end position="47"/>
    </location>
</feature>
<sequence>MDLKNGVLRRTVQSLTKNEVQRVPPAVGEFTKTRSPGGAPMPGRHGGYLCVNRGEHGGRPGRTWKMQGTPLIRHDWQKLPRCGG</sequence>
<dbReference type="EMBL" id="JAINDJ010000002">
    <property type="protein sequence ID" value="KAG9457788.1"/>
    <property type="molecule type" value="Genomic_DNA"/>
</dbReference>
<name>A0AAV7FDY5_ARIFI</name>
<organism evidence="2 3">
    <name type="scientific">Aristolochia fimbriata</name>
    <name type="common">White veined hardy Dutchman's pipe vine</name>
    <dbReference type="NCBI Taxonomy" id="158543"/>
    <lineage>
        <taxon>Eukaryota</taxon>
        <taxon>Viridiplantae</taxon>
        <taxon>Streptophyta</taxon>
        <taxon>Embryophyta</taxon>
        <taxon>Tracheophyta</taxon>
        <taxon>Spermatophyta</taxon>
        <taxon>Magnoliopsida</taxon>
        <taxon>Magnoliidae</taxon>
        <taxon>Piperales</taxon>
        <taxon>Aristolochiaceae</taxon>
        <taxon>Aristolochia</taxon>
    </lineage>
</organism>
<protein>
    <submittedName>
        <fullName evidence="2">Uncharacterized protein</fullName>
    </submittedName>
</protein>
<evidence type="ECO:0000256" key="1">
    <source>
        <dbReference type="SAM" id="MobiDB-lite"/>
    </source>
</evidence>
<dbReference type="Proteomes" id="UP000825729">
    <property type="component" value="Unassembled WGS sequence"/>
</dbReference>